<keyword evidence="3 6" id="KW-0133">Cell shape</keyword>
<dbReference type="InterPro" id="IPR038063">
    <property type="entry name" value="Transpep_catalytic_dom"/>
</dbReference>
<feature type="active site" description="Proton donor/acceptor" evidence="6">
    <location>
        <position position="437"/>
    </location>
</feature>
<dbReference type="EMBL" id="VOQF01000009">
    <property type="protein sequence ID" value="TXC89602.1"/>
    <property type="molecule type" value="Genomic_DNA"/>
</dbReference>
<dbReference type="PROSITE" id="PS52029">
    <property type="entry name" value="LD_TPASE"/>
    <property type="match status" value="1"/>
</dbReference>
<dbReference type="GO" id="GO:0005576">
    <property type="term" value="C:extracellular region"/>
    <property type="evidence" value="ECO:0007669"/>
    <property type="project" value="TreeGrafter"/>
</dbReference>
<dbReference type="Pfam" id="PF12229">
    <property type="entry name" value="PG_binding_4"/>
    <property type="match status" value="1"/>
</dbReference>
<protein>
    <submittedName>
        <fullName evidence="10">L,D-transpeptidase family protein</fullName>
    </submittedName>
</protein>
<keyword evidence="11" id="KW-1185">Reference proteome</keyword>
<dbReference type="Gene3D" id="3.10.20.800">
    <property type="match status" value="1"/>
</dbReference>
<dbReference type="InterPro" id="IPR022029">
    <property type="entry name" value="YoaR-like_PG-bd"/>
</dbReference>
<dbReference type="UniPathway" id="UPA00219"/>
<dbReference type="GO" id="GO:0016740">
    <property type="term" value="F:transferase activity"/>
    <property type="evidence" value="ECO:0007669"/>
    <property type="project" value="UniProtKB-KW"/>
</dbReference>
<comment type="pathway">
    <text evidence="1 6">Cell wall biogenesis; peptidoglycan biosynthesis.</text>
</comment>
<evidence type="ECO:0000313" key="10">
    <source>
        <dbReference type="EMBL" id="TXC89602.1"/>
    </source>
</evidence>
<dbReference type="SUPFAM" id="SSF141523">
    <property type="entry name" value="L,D-transpeptidase catalytic domain-like"/>
    <property type="match status" value="1"/>
</dbReference>
<feature type="domain" description="L,D-TPase catalytic" evidence="9">
    <location>
        <begin position="357"/>
        <end position="482"/>
    </location>
</feature>
<dbReference type="Pfam" id="PF03734">
    <property type="entry name" value="YkuD"/>
    <property type="match status" value="1"/>
</dbReference>
<keyword evidence="2" id="KW-0808">Transferase</keyword>
<dbReference type="GO" id="GO:0008360">
    <property type="term" value="P:regulation of cell shape"/>
    <property type="evidence" value="ECO:0007669"/>
    <property type="project" value="UniProtKB-UniRule"/>
</dbReference>
<dbReference type="OrthoDB" id="3176960at2"/>
<sequence>MVGNAVEASVEESYQLRYKSVKWYKNWKYISTIVVIILALILGVISYYQANYFNRNIMMNGVKVGGLTADEAIIKLQATVLENEVYIDQQKIIDGKDTQMNFTDEDLPEVKNVLKKQWTFFPSSNEHDYLLIPINKDQYREEVLKKELEEALLSRNKNLKAPKDAKAILEQGKISISKSIDGTQYNVANLLKEYEKHEYTSNIHLNPAFLQPIKEDSQTVLNEEKRLKELLQQIVDYKVQDKVHSLKASELIKHATVSQDLKLTINSEEIKKKISQINESQSTLGKNFTFKTHSGSVISVKGQGYGWALDVEKETALIQSAFEKGEKSVSASNIHGNGWSNEGYGYDTLTNNGIGDTYAEVSIKEQRIWIYKDGKLAVTTNVVTGKHSTQEDTSPGVWYILYKRSPYTLSGSSAGNPNYSIKVDYWAPFTNSGQGFHDASWRSNWSSNAYLTAGSGGCVNVSPSVMKSVYDALSIYDPVVVY</sequence>
<evidence type="ECO:0000256" key="4">
    <source>
        <dbReference type="ARBA" id="ARBA00022984"/>
    </source>
</evidence>
<keyword evidence="4 6" id="KW-0573">Peptidoglycan synthesis</keyword>
<dbReference type="Gene3D" id="2.40.440.10">
    <property type="entry name" value="L,D-transpeptidase catalytic domain-like"/>
    <property type="match status" value="1"/>
</dbReference>
<evidence type="ECO:0000256" key="7">
    <source>
        <dbReference type="SAM" id="Coils"/>
    </source>
</evidence>
<dbReference type="Proteomes" id="UP000321363">
    <property type="component" value="Unassembled WGS sequence"/>
</dbReference>
<feature type="coiled-coil region" evidence="7">
    <location>
        <begin position="213"/>
        <end position="240"/>
    </location>
</feature>
<dbReference type="InterPro" id="IPR038054">
    <property type="entry name" value="LD_TPept-like_central_sf"/>
</dbReference>
<proteinExistence type="predicted"/>
<dbReference type="InterPro" id="IPR050979">
    <property type="entry name" value="LD-transpeptidase"/>
</dbReference>
<dbReference type="PANTHER" id="PTHR30582">
    <property type="entry name" value="L,D-TRANSPEPTIDASE"/>
    <property type="match status" value="1"/>
</dbReference>
<comment type="caution">
    <text evidence="10">The sequence shown here is derived from an EMBL/GenBank/DDBJ whole genome shotgun (WGS) entry which is preliminary data.</text>
</comment>
<dbReference type="CDD" id="cd16913">
    <property type="entry name" value="YkuD_like"/>
    <property type="match status" value="1"/>
</dbReference>
<evidence type="ECO:0000256" key="1">
    <source>
        <dbReference type="ARBA" id="ARBA00004752"/>
    </source>
</evidence>
<gene>
    <name evidence="10" type="ORF">FS935_16905</name>
</gene>
<dbReference type="GO" id="GO:0018104">
    <property type="term" value="P:peptidoglycan-protein cross-linking"/>
    <property type="evidence" value="ECO:0007669"/>
    <property type="project" value="TreeGrafter"/>
</dbReference>
<organism evidence="10 11">
    <name type="scientific">Metabacillus litoralis</name>
    <dbReference type="NCBI Taxonomy" id="152268"/>
    <lineage>
        <taxon>Bacteria</taxon>
        <taxon>Bacillati</taxon>
        <taxon>Bacillota</taxon>
        <taxon>Bacilli</taxon>
        <taxon>Bacillales</taxon>
        <taxon>Bacillaceae</taxon>
        <taxon>Metabacillus</taxon>
    </lineage>
</organism>
<dbReference type="GO" id="GO:0071972">
    <property type="term" value="F:peptidoglycan L,D-transpeptidase activity"/>
    <property type="evidence" value="ECO:0007669"/>
    <property type="project" value="TreeGrafter"/>
</dbReference>
<keyword evidence="8" id="KW-1133">Transmembrane helix</keyword>
<evidence type="ECO:0000256" key="5">
    <source>
        <dbReference type="ARBA" id="ARBA00023316"/>
    </source>
</evidence>
<dbReference type="GO" id="GO:0071555">
    <property type="term" value="P:cell wall organization"/>
    <property type="evidence" value="ECO:0007669"/>
    <property type="project" value="UniProtKB-UniRule"/>
</dbReference>
<name>A0A5C6VVQ8_9BACI</name>
<keyword evidence="8" id="KW-0812">Transmembrane</keyword>
<feature type="transmembrane region" description="Helical" evidence="8">
    <location>
        <begin position="27"/>
        <end position="48"/>
    </location>
</feature>
<keyword evidence="8" id="KW-0472">Membrane</keyword>
<dbReference type="InterPro" id="IPR005490">
    <property type="entry name" value="LD_TPept_cat_dom"/>
</dbReference>
<keyword evidence="5 6" id="KW-0961">Cell wall biogenesis/degradation</keyword>
<dbReference type="PANTHER" id="PTHR30582:SF33">
    <property type="entry name" value="EXPORTED PROTEIN"/>
    <property type="match status" value="1"/>
</dbReference>
<evidence type="ECO:0000256" key="3">
    <source>
        <dbReference type="ARBA" id="ARBA00022960"/>
    </source>
</evidence>
<keyword evidence="7" id="KW-0175">Coiled coil</keyword>
<evidence type="ECO:0000256" key="6">
    <source>
        <dbReference type="PROSITE-ProRule" id="PRU01373"/>
    </source>
</evidence>
<evidence type="ECO:0000256" key="8">
    <source>
        <dbReference type="SAM" id="Phobius"/>
    </source>
</evidence>
<reference evidence="10 11" key="1">
    <citation type="journal article" date="2005" name="Int. J. Syst. Evol. Microbiol.">
        <title>Bacillus litoralis sp. nov., isolated from a tidal flat of the Yellow Sea in Korea.</title>
        <authorList>
            <person name="Yoon J.H."/>
            <person name="Oh T.K."/>
        </authorList>
    </citation>
    <scope>NUCLEOTIDE SEQUENCE [LARGE SCALE GENOMIC DNA]</scope>
    <source>
        <strain evidence="10 11">SW-211</strain>
    </source>
</reference>
<evidence type="ECO:0000256" key="2">
    <source>
        <dbReference type="ARBA" id="ARBA00022679"/>
    </source>
</evidence>
<evidence type="ECO:0000313" key="11">
    <source>
        <dbReference type="Proteomes" id="UP000321363"/>
    </source>
</evidence>
<feature type="active site" description="Nucleophile" evidence="6">
    <location>
        <position position="458"/>
    </location>
</feature>
<dbReference type="AlphaFoldDB" id="A0A5C6VVQ8"/>
<accession>A0A5C6VVQ8</accession>
<dbReference type="SUPFAM" id="SSF143985">
    <property type="entry name" value="L,D-transpeptidase pre-catalytic domain-like"/>
    <property type="match status" value="1"/>
</dbReference>
<evidence type="ECO:0000259" key="9">
    <source>
        <dbReference type="PROSITE" id="PS52029"/>
    </source>
</evidence>